<feature type="region of interest" description="Disordered" evidence="1">
    <location>
        <begin position="176"/>
        <end position="220"/>
    </location>
</feature>
<feature type="region of interest" description="Disordered" evidence="1">
    <location>
        <begin position="896"/>
        <end position="925"/>
    </location>
</feature>
<feature type="compositionally biased region" description="Basic and acidic residues" evidence="1">
    <location>
        <begin position="25"/>
        <end position="34"/>
    </location>
</feature>
<sequence length="1147" mass="130746">MVALHVIVKQMKGITHRLAVEGCRDTVGRPRASDSDGTDSGPPKSSTVRDITIQVERRPRLTAHGKRQVEKFETPPKRVFLTPPLDRYRLCSRDRVPTHGEQYRLDRAKDPERPFDRRGYPAPYNRQTEDLSKIYCSINLSHGFVSDRMRARRRENCDMWGESEEDRVFINTPPSARHRLRDTDEPSPIRRRIASPERNNRLREENVESNSPVTRPEDEVDEETKNLLASMQGMKLFRQVHPDEFGGRTSFFLPGDKEVVYTMNTVKVLREPPVFHHNEFPASPKVGFLTRTQVFPREYAWAPLTPRLPVFEVASFRALHYHRVWPFRLYQEGYALPQHIACEWVTIEDNLLRSALHLVKYIRTLNTSDPRQRIAASLIHPVRPRELGYDRAYRDIDVTQRRIQLSHTAFRLWLGLLYFLLELLPENVAKPGSNMAHWYDVLEKEGVPKDFLNDVLVASVFAPGSVRVGAVIDVPTMMSEANRLIMKVYFKTETPLYYKWSDALTSREGVETEDDLLDTLEPPGKLLQRLPTSSTVLPDTLSRRVQGGYDQQGAPEVEYYIDGLKSIRAELERQAIGRLEIEQWQTRAQIMEAKNNDYCMALSEVFEWVRVGGVGPYVRGHAIPVNLKQHWHLCMGYLEESYVDDVEMTDQVEVRGPAAWTSEGVQEVTLEAEKVLAGGEENAGIEIDFMNTQPLVEEPDDAERLLGEVEPPPPQPSTMQVALRKTLVERFGFISSDNPTVASLEDWKLLGEKFAYCQDDTPPPPDSQRMVSLLRALQADTYPDGDIGLVDICTDDEARRLAPGTRVHGISIWPGCMRTPKKNTEAPTTAPDDTAAETDSSAVYRLSYREDQTPYNLIVFTATDAVWVYRRNHHSVFAAVHKLVEHGIPFATVIRDTRRRDPPPGSTPPFYTLPSHSEAMPFRRNDDPFTTADYERYKDHCRTVLYRPGGRAALMQGGLFWRIAKQYINTVAVTSGPSTDATTYGHCWGFKVKSSNHEGQVFDDLLTNDVAEVLCGVVYCFSRSDKTGPCTIKKSYFPPPNLWYKTRNRLNTGYWSQENENWFQRLCTGYANGTLAPLPVKEWRKQLRAGARRERVIHESMEKLCVKFIKSFAPLPAQPPQQEQQAEAQVVAGGEQGPAPALQIDLV</sequence>
<feature type="region of interest" description="Disordered" evidence="1">
    <location>
        <begin position="25"/>
        <end position="48"/>
    </location>
</feature>
<proteinExistence type="predicted"/>
<dbReference type="OrthoDB" id="3268696at2759"/>
<reference evidence="2 3" key="1">
    <citation type="journal article" date="2016" name="Mol. Biol. Evol.">
        <title>Comparative Genomics of Early-Diverging Mushroom-Forming Fungi Provides Insights into the Origins of Lignocellulose Decay Capabilities.</title>
        <authorList>
            <person name="Nagy L.G."/>
            <person name="Riley R."/>
            <person name="Tritt A."/>
            <person name="Adam C."/>
            <person name="Daum C."/>
            <person name="Floudas D."/>
            <person name="Sun H."/>
            <person name="Yadav J.S."/>
            <person name="Pangilinan J."/>
            <person name="Larsson K.H."/>
            <person name="Matsuura K."/>
            <person name="Barry K."/>
            <person name="Labutti K."/>
            <person name="Kuo R."/>
            <person name="Ohm R.A."/>
            <person name="Bhattacharya S.S."/>
            <person name="Shirouzu T."/>
            <person name="Yoshinaga Y."/>
            <person name="Martin F.M."/>
            <person name="Grigoriev I.V."/>
            <person name="Hibbett D.S."/>
        </authorList>
    </citation>
    <scope>NUCLEOTIDE SEQUENCE [LARGE SCALE GENOMIC DNA]</scope>
    <source>
        <strain evidence="2 3">HHB9708</strain>
    </source>
</reference>
<keyword evidence="3" id="KW-1185">Reference proteome</keyword>
<gene>
    <name evidence="2" type="ORF">SISNIDRAFT_471584</name>
</gene>
<feature type="compositionally biased region" description="Basic and acidic residues" evidence="1">
    <location>
        <begin position="181"/>
        <end position="206"/>
    </location>
</feature>
<organism evidence="2 3">
    <name type="scientific">Sistotremastrum niveocremeum HHB9708</name>
    <dbReference type="NCBI Taxonomy" id="1314777"/>
    <lineage>
        <taxon>Eukaryota</taxon>
        <taxon>Fungi</taxon>
        <taxon>Dikarya</taxon>
        <taxon>Basidiomycota</taxon>
        <taxon>Agaricomycotina</taxon>
        <taxon>Agaricomycetes</taxon>
        <taxon>Sistotremastrales</taxon>
        <taxon>Sistotremastraceae</taxon>
        <taxon>Sertulicium</taxon>
        <taxon>Sertulicium niveocremeum</taxon>
    </lineage>
</organism>
<dbReference type="EMBL" id="KV419474">
    <property type="protein sequence ID" value="KZS86684.1"/>
    <property type="molecule type" value="Genomic_DNA"/>
</dbReference>
<evidence type="ECO:0000313" key="2">
    <source>
        <dbReference type="EMBL" id="KZS86684.1"/>
    </source>
</evidence>
<evidence type="ECO:0000256" key="1">
    <source>
        <dbReference type="SAM" id="MobiDB-lite"/>
    </source>
</evidence>
<name>A0A164MG93_9AGAM</name>
<dbReference type="Proteomes" id="UP000076722">
    <property type="component" value="Unassembled WGS sequence"/>
</dbReference>
<feature type="region of interest" description="Disordered" evidence="1">
    <location>
        <begin position="818"/>
        <end position="838"/>
    </location>
</feature>
<accession>A0A164MG93</accession>
<dbReference type="AlphaFoldDB" id="A0A164MG93"/>
<feature type="compositionally biased region" description="Low complexity" evidence="1">
    <location>
        <begin position="825"/>
        <end position="838"/>
    </location>
</feature>
<evidence type="ECO:0000313" key="3">
    <source>
        <dbReference type="Proteomes" id="UP000076722"/>
    </source>
</evidence>
<protein>
    <submittedName>
        <fullName evidence="2">Uncharacterized protein</fullName>
    </submittedName>
</protein>